<dbReference type="InterPro" id="IPR003439">
    <property type="entry name" value="ABC_transporter-like_ATP-bd"/>
</dbReference>
<dbReference type="CDD" id="cd18548">
    <property type="entry name" value="ABC_6TM_Tm287_like"/>
    <property type="match status" value="1"/>
</dbReference>
<dbReference type="GO" id="GO:0016887">
    <property type="term" value="F:ATP hydrolysis activity"/>
    <property type="evidence" value="ECO:0007669"/>
    <property type="project" value="InterPro"/>
</dbReference>
<reference evidence="13" key="1">
    <citation type="submission" date="2018-12" db="EMBL/GenBank/DDBJ databases">
        <title>A new species of lactobacillus.</title>
        <authorList>
            <person name="Jian Y."/>
            <person name="Xin L."/>
            <person name="Hong Z.J."/>
            <person name="Ming L.Z."/>
            <person name="Hong X.Z."/>
        </authorList>
    </citation>
    <scope>NUCLEOTIDE SEQUENCE [LARGE SCALE GENOMIC DNA]</scope>
    <source>
        <strain evidence="13">HSLZ-75</strain>
    </source>
</reference>
<keyword evidence="13" id="KW-1185">Reference proteome</keyword>
<dbReference type="AlphaFoldDB" id="A0A4P6ZL96"/>
<dbReference type="SUPFAM" id="SSF52540">
    <property type="entry name" value="P-loop containing nucleoside triphosphate hydrolases"/>
    <property type="match status" value="1"/>
</dbReference>
<dbReference type="GO" id="GO:0015421">
    <property type="term" value="F:ABC-type oligopeptide transporter activity"/>
    <property type="evidence" value="ECO:0007669"/>
    <property type="project" value="TreeGrafter"/>
</dbReference>
<evidence type="ECO:0000256" key="3">
    <source>
        <dbReference type="ARBA" id="ARBA00022475"/>
    </source>
</evidence>
<keyword evidence="5" id="KW-0547">Nucleotide-binding</keyword>
<evidence type="ECO:0000256" key="8">
    <source>
        <dbReference type="ARBA" id="ARBA00023136"/>
    </source>
</evidence>
<gene>
    <name evidence="12" type="ORF">ELX58_03965</name>
</gene>
<dbReference type="InterPro" id="IPR039421">
    <property type="entry name" value="Type_1_exporter"/>
</dbReference>
<dbReference type="PROSITE" id="PS00211">
    <property type="entry name" value="ABC_TRANSPORTER_1"/>
    <property type="match status" value="1"/>
</dbReference>
<feature type="transmembrane region" description="Helical" evidence="9">
    <location>
        <begin position="129"/>
        <end position="149"/>
    </location>
</feature>
<dbReference type="InterPro" id="IPR011527">
    <property type="entry name" value="ABC1_TM_dom"/>
</dbReference>
<feature type="transmembrane region" description="Helical" evidence="9">
    <location>
        <begin position="274"/>
        <end position="295"/>
    </location>
</feature>
<dbReference type="Gene3D" id="3.40.50.300">
    <property type="entry name" value="P-loop containing nucleotide triphosphate hydrolases"/>
    <property type="match status" value="1"/>
</dbReference>
<dbReference type="RefSeq" id="WP_133441866.1">
    <property type="nucleotide sequence ID" value="NZ_CP034726.1"/>
</dbReference>
<feature type="transmembrane region" description="Helical" evidence="9">
    <location>
        <begin position="231"/>
        <end position="262"/>
    </location>
</feature>
<dbReference type="OrthoDB" id="9770415at2"/>
<evidence type="ECO:0000313" key="12">
    <source>
        <dbReference type="EMBL" id="QBP18307.1"/>
    </source>
</evidence>
<dbReference type="InterPro" id="IPR036640">
    <property type="entry name" value="ABC1_TM_sf"/>
</dbReference>
<dbReference type="GO" id="GO:0005886">
    <property type="term" value="C:plasma membrane"/>
    <property type="evidence" value="ECO:0007669"/>
    <property type="project" value="UniProtKB-SubCell"/>
</dbReference>
<keyword evidence="6 12" id="KW-0067">ATP-binding</keyword>
<dbReference type="PANTHER" id="PTHR43394:SF1">
    <property type="entry name" value="ATP-BINDING CASSETTE SUB-FAMILY B MEMBER 10, MITOCHONDRIAL"/>
    <property type="match status" value="1"/>
</dbReference>
<dbReference type="InterPro" id="IPR003593">
    <property type="entry name" value="AAA+_ATPase"/>
</dbReference>
<keyword evidence="4 9" id="KW-0812">Transmembrane</keyword>
<evidence type="ECO:0000256" key="7">
    <source>
        <dbReference type="ARBA" id="ARBA00022989"/>
    </source>
</evidence>
<evidence type="ECO:0000256" key="6">
    <source>
        <dbReference type="ARBA" id="ARBA00022840"/>
    </source>
</evidence>
<feature type="transmembrane region" description="Helical" evidence="9">
    <location>
        <begin position="155"/>
        <end position="177"/>
    </location>
</feature>
<dbReference type="Proteomes" id="UP000294321">
    <property type="component" value="Chromosome"/>
</dbReference>
<dbReference type="SUPFAM" id="SSF90123">
    <property type="entry name" value="ABC transporter transmembrane region"/>
    <property type="match status" value="1"/>
</dbReference>
<keyword evidence="2" id="KW-0813">Transport</keyword>
<organism evidence="12 13">
    <name type="scientific">Acetilactobacillus jinshanensis</name>
    <dbReference type="NCBI Taxonomy" id="1720083"/>
    <lineage>
        <taxon>Bacteria</taxon>
        <taxon>Bacillati</taxon>
        <taxon>Bacillota</taxon>
        <taxon>Bacilli</taxon>
        <taxon>Lactobacillales</taxon>
        <taxon>Lactobacillaceae</taxon>
        <taxon>Acetilactobacillus</taxon>
    </lineage>
</organism>
<evidence type="ECO:0000256" key="1">
    <source>
        <dbReference type="ARBA" id="ARBA00004651"/>
    </source>
</evidence>
<sequence length="576" mass="64081">MQSLIKKYLNWKAVIAAVLFLVVQVACDLYLPTVTVSIVDKGIVHDDLPFIWQQGIKMLVVTLVGLLGAAGNIYFASTQSQGMGKKIRLAIYRKVIDFSNQNLDHFGEASLITRATNDVVQIQNLMINVLRMMIMSPLMLIGAIILAFIQSPKLTSTFVVALALLAIVIVLIMKYAVPKFKSLQRQTDSINLIFREGLTGVRVIRAFNRDPYEQNRFDKANRRYAKTGIQAYTLAALMFPIMTFILNITNIGIVSLGSFLIAHYELQVGNLVAFMTYSTMILFSFMMLAMLFVFVPRAEVSAQRIDHVLDTKNTVRDPKQATVIPKDRPASLTFDHVDLRYKSGQKPVLNNIDFSAEAGQTVAIIGDTGSGKSSIVNLISRLYDPVNGNVLLDGIPVNQLPQSTLHQRFAITMQKAVLFTGNIRSNMKFGNEHATDDQIWDALKVAQAADFVKRAGGLDAKVAQNGDNFSGGQKQRLSIARTVLKPADVYIFDDSFSALDFATDAKVRENLYRDPRIQRAVTVIVAQRVSTIMDADLILVLHHGQIVGKGNHKELMKNNKFYRSIYNSQIKKGAAK</sequence>
<dbReference type="Pfam" id="PF00664">
    <property type="entry name" value="ABC_membrane"/>
    <property type="match status" value="1"/>
</dbReference>
<accession>A0A4P6ZL96</accession>
<protein>
    <submittedName>
        <fullName evidence="12">ABC transporter ATP-binding protein</fullName>
    </submittedName>
</protein>
<dbReference type="KEGG" id="lji:ELX58_03965"/>
<evidence type="ECO:0000256" key="5">
    <source>
        <dbReference type="ARBA" id="ARBA00022741"/>
    </source>
</evidence>
<feature type="transmembrane region" description="Helical" evidence="9">
    <location>
        <begin position="51"/>
        <end position="76"/>
    </location>
</feature>
<dbReference type="Pfam" id="PF00005">
    <property type="entry name" value="ABC_tran"/>
    <property type="match status" value="1"/>
</dbReference>
<comment type="subcellular location">
    <subcellularLocation>
        <location evidence="1">Cell membrane</location>
        <topology evidence="1">Multi-pass membrane protein</topology>
    </subcellularLocation>
</comment>
<evidence type="ECO:0000313" key="13">
    <source>
        <dbReference type="Proteomes" id="UP000294321"/>
    </source>
</evidence>
<evidence type="ECO:0000256" key="2">
    <source>
        <dbReference type="ARBA" id="ARBA00022448"/>
    </source>
</evidence>
<keyword evidence="3" id="KW-1003">Cell membrane</keyword>
<dbReference type="Gene3D" id="1.20.1560.10">
    <property type="entry name" value="ABC transporter type 1, transmembrane domain"/>
    <property type="match status" value="1"/>
</dbReference>
<dbReference type="PROSITE" id="PS50929">
    <property type="entry name" value="ABC_TM1F"/>
    <property type="match status" value="1"/>
</dbReference>
<evidence type="ECO:0000259" key="10">
    <source>
        <dbReference type="PROSITE" id="PS50893"/>
    </source>
</evidence>
<proteinExistence type="predicted"/>
<dbReference type="PANTHER" id="PTHR43394">
    <property type="entry name" value="ATP-DEPENDENT PERMEASE MDL1, MITOCHONDRIAL"/>
    <property type="match status" value="1"/>
</dbReference>
<dbReference type="InterPro" id="IPR027417">
    <property type="entry name" value="P-loop_NTPase"/>
</dbReference>
<dbReference type="GO" id="GO:0005524">
    <property type="term" value="F:ATP binding"/>
    <property type="evidence" value="ECO:0007669"/>
    <property type="project" value="UniProtKB-KW"/>
</dbReference>
<name>A0A4P6ZL96_9LACO</name>
<evidence type="ECO:0000256" key="9">
    <source>
        <dbReference type="SAM" id="Phobius"/>
    </source>
</evidence>
<dbReference type="SMART" id="SM00382">
    <property type="entry name" value="AAA"/>
    <property type="match status" value="1"/>
</dbReference>
<feature type="domain" description="ABC transmembrane type-1" evidence="11">
    <location>
        <begin position="15"/>
        <end position="297"/>
    </location>
</feature>
<evidence type="ECO:0000256" key="4">
    <source>
        <dbReference type="ARBA" id="ARBA00022692"/>
    </source>
</evidence>
<keyword evidence="8 9" id="KW-0472">Membrane</keyword>
<dbReference type="InterPro" id="IPR017871">
    <property type="entry name" value="ABC_transporter-like_CS"/>
</dbReference>
<keyword evidence="7 9" id="KW-1133">Transmembrane helix</keyword>
<dbReference type="EMBL" id="CP034726">
    <property type="protein sequence ID" value="QBP18307.1"/>
    <property type="molecule type" value="Genomic_DNA"/>
</dbReference>
<evidence type="ECO:0000259" key="11">
    <source>
        <dbReference type="PROSITE" id="PS50929"/>
    </source>
</evidence>
<feature type="domain" description="ABC transporter" evidence="10">
    <location>
        <begin position="334"/>
        <end position="568"/>
    </location>
</feature>
<dbReference type="PROSITE" id="PS50893">
    <property type="entry name" value="ABC_TRANSPORTER_2"/>
    <property type="match status" value="1"/>
</dbReference>
<dbReference type="FunFam" id="3.40.50.300:FF:000854">
    <property type="entry name" value="Multidrug ABC transporter ATP-binding protein"/>
    <property type="match status" value="1"/>
</dbReference>